<organism evidence="8 9">
    <name type="scientific">Methanoliparum thermophilum</name>
    <dbReference type="NCBI Taxonomy" id="2491083"/>
    <lineage>
        <taxon>Archaea</taxon>
        <taxon>Methanobacteriati</taxon>
        <taxon>Methanobacteriota</taxon>
        <taxon>Candidatus Methanoliparia</taxon>
        <taxon>Candidatus Methanoliparales</taxon>
        <taxon>Candidatus Methanoliparaceae</taxon>
        <taxon>Candidatus Methanoliparum</taxon>
    </lineage>
</organism>
<name>A0A520KSH2_METT2</name>
<dbReference type="Pfam" id="PF02637">
    <property type="entry name" value="GatB_Yqey"/>
    <property type="match status" value="1"/>
</dbReference>
<dbReference type="PROSITE" id="PS01234">
    <property type="entry name" value="GATB"/>
    <property type="match status" value="1"/>
</dbReference>
<evidence type="ECO:0000259" key="7">
    <source>
        <dbReference type="SMART" id="SM00845"/>
    </source>
</evidence>
<dbReference type="InterPro" id="IPR017959">
    <property type="entry name" value="Asn/Gln-tRNA_amidoTrfase_suB/E"/>
</dbReference>
<evidence type="ECO:0000313" key="8">
    <source>
        <dbReference type="EMBL" id="RZN64553.1"/>
    </source>
</evidence>
<dbReference type="HAMAP" id="MF_00588">
    <property type="entry name" value="GatE"/>
    <property type="match status" value="1"/>
</dbReference>
<dbReference type="GO" id="GO:0005524">
    <property type="term" value="F:ATP binding"/>
    <property type="evidence" value="ECO:0007669"/>
    <property type="project" value="UniProtKB-KW"/>
</dbReference>
<dbReference type="PANTHER" id="PTHR11659:SF2">
    <property type="entry name" value="GLUTAMYL-TRNA(GLN) AMIDOTRANSFERASE SUBUNIT E"/>
    <property type="match status" value="1"/>
</dbReference>
<dbReference type="Proteomes" id="UP000317158">
    <property type="component" value="Unassembled WGS sequence"/>
</dbReference>
<dbReference type="Pfam" id="PF02934">
    <property type="entry name" value="GatB_N"/>
    <property type="match status" value="1"/>
</dbReference>
<keyword evidence="8" id="KW-0808">Transferase</keyword>
<evidence type="ECO:0000256" key="6">
    <source>
        <dbReference type="HAMAP-Rule" id="MF_00588"/>
    </source>
</evidence>
<dbReference type="InterPro" id="IPR017958">
    <property type="entry name" value="Gln-tRNA_amidoTrfase_suB_CS"/>
</dbReference>
<keyword evidence="4 6" id="KW-0648">Protein biosynthesis</keyword>
<dbReference type="GO" id="GO:0016740">
    <property type="term" value="F:transferase activity"/>
    <property type="evidence" value="ECO:0007669"/>
    <property type="project" value="UniProtKB-KW"/>
</dbReference>
<dbReference type="GO" id="GO:0050567">
    <property type="term" value="F:glutaminyl-tRNA synthase (glutamine-hydrolyzing) activity"/>
    <property type="evidence" value="ECO:0007669"/>
    <property type="project" value="UniProtKB-UniRule"/>
</dbReference>
<dbReference type="SUPFAM" id="SSF55931">
    <property type="entry name" value="Glutamine synthetase/guanido kinase"/>
    <property type="match status" value="1"/>
</dbReference>
<feature type="domain" description="Asn/Gln amidotransferase" evidence="7">
    <location>
        <begin position="453"/>
        <end position="595"/>
    </location>
</feature>
<dbReference type="Gene3D" id="1.10.150.380">
    <property type="entry name" value="GatB domain, N-terminal subdomain"/>
    <property type="match status" value="1"/>
</dbReference>
<keyword evidence="2 6" id="KW-0547">Nucleotide-binding</keyword>
<dbReference type="InterPro" id="IPR042114">
    <property type="entry name" value="GatB_C_1"/>
</dbReference>
<dbReference type="GO" id="GO:0006412">
    <property type="term" value="P:translation"/>
    <property type="evidence" value="ECO:0007669"/>
    <property type="project" value="UniProtKB-UniRule"/>
</dbReference>
<protein>
    <recommendedName>
        <fullName evidence="6">Glutamyl-tRNA(Gln) amidotransferase subunit E</fullName>
        <shortName evidence="6">Glu-ADT subunit E</shortName>
        <ecNumber evidence="6">6.3.5.-</ecNumber>
    </recommendedName>
</protein>
<dbReference type="InterPro" id="IPR023168">
    <property type="entry name" value="GatB_Yqey_C_2"/>
</dbReference>
<dbReference type="InterPro" id="IPR003789">
    <property type="entry name" value="Asn/Gln_tRNA_amidoTrase-B-like"/>
</dbReference>
<dbReference type="SUPFAM" id="SSF89095">
    <property type="entry name" value="GatB/YqeY motif"/>
    <property type="match status" value="1"/>
</dbReference>
<evidence type="ECO:0000256" key="2">
    <source>
        <dbReference type="ARBA" id="ARBA00022741"/>
    </source>
</evidence>
<dbReference type="AlphaFoldDB" id="A0A520KSH2"/>
<comment type="subunit">
    <text evidence="6">Heterodimer of GatD and GatE.</text>
</comment>
<dbReference type="EC" id="6.3.5.-" evidence="6"/>
<keyword evidence="3 6" id="KW-0067">ATP-binding</keyword>
<evidence type="ECO:0000256" key="5">
    <source>
        <dbReference type="ARBA" id="ARBA00047913"/>
    </source>
</evidence>
<evidence type="ECO:0000256" key="3">
    <source>
        <dbReference type="ARBA" id="ARBA00022840"/>
    </source>
</evidence>
<comment type="caution">
    <text evidence="8">The sequence shown here is derived from an EMBL/GenBank/DDBJ whole genome shotgun (WGS) entry which is preliminary data.</text>
</comment>
<evidence type="ECO:0000256" key="1">
    <source>
        <dbReference type="ARBA" id="ARBA00022598"/>
    </source>
</evidence>
<dbReference type="EMBL" id="RXIF01000006">
    <property type="protein sequence ID" value="RZN64553.1"/>
    <property type="molecule type" value="Genomic_DNA"/>
</dbReference>
<sequence length="602" mass="69000">MQLDYELLGFKAGLEIHQQLDTTEKLFCRCPPILKDVKDAKYSFSRYLRLSESELGEKDKAAIEEEKKEKKIRYIGYDTTCLVEADEEPPGPLNTEALDIALVISLLMNMHPVDKVFTMRKIVLDGSNTSGFQRTAYISSNGMIKSNFGNVSISSLCLEEDAAQKIDNADKNEDTYSLDRLGIPLVEISTAADIKSLKQLREVAEKIGMILRSTEKVKRGLGTIRQDVNISIKDGARVEIKGVQDLRSLEEVAKNEVIRQINLLNIKKTLKERCATVNKKIFNVSGDDTFAINLKKFGNLPEIEREFDTRLKKFNPDYYAIISNDKDAKLIGLKEEIDYKNGDLAIVVRDKRKKAISILNSILERADYFLIGVPEETRRALPDNTSEYMRPLPGAARMYPETDVEPIIIDRDKIERIKENLPELIDHRTERYIKDYLISEELASLISRSKNYRFFEDVVNKYNLPPTLVIRTLEIIPQELKRNNIPVENITKNHFISLFRIIQSKEIAKEGIPQILEFLAKNPDKSVEDAIKYIGLNTVDLADIEEYIDKIIEEKRDLLINKRDLSFSPLMGVVMKEFRGKVDGKKISDILKRKIDEFIKNI</sequence>
<keyword evidence="1 6" id="KW-0436">Ligase</keyword>
<gene>
    <name evidence="6 8" type="primary">gatE</name>
    <name evidence="8" type="ORF">EF806_04225</name>
</gene>
<evidence type="ECO:0000313" key="9">
    <source>
        <dbReference type="Proteomes" id="UP000317158"/>
    </source>
</evidence>
<dbReference type="PANTHER" id="PTHR11659">
    <property type="entry name" value="GLUTAMYL-TRNA GLN AMIDOTRANSFERASE SUBUNIT B MITOCHONDRIAL AND PROKARYOTIC PET112-RELATED"/>
    <property type="match status" value="1"/>
</dbReference>
<proteinExistence type="inferred from homology"/>
<comment type="function">
    <text evidence="6">Allows the formation of correctly charged Gln-tRNA(Gln) through the transamidation of misacylated Glu-tRNA(Gln) in organisms which lack glutaminyl-tRNA synthetase. The reaction takes place in the presence of glutamine and ATP through an activated gamma-phospho-Glu-tRNA(Gln). The GatDE system is specific for glutamate and does not act on aspartate.</text>
</comment>
<dbReference type="GO" id="GO:0070681">
    <property type="term" value="P:glutaminyl-tRNAGln biosynthesis via transamidation"/>
    <property type="evidence" value="ECO:0007669"/>
    <property type="project" value="TreeGrafter"/>
</dbReference>
<comment type="catalytic activity">
    <reaction evidence="5 6">
        <text>L-glutamyl-tRNA(Gln) + L-glutamine + ATP + H2O = L-glutaminyl-tRNA(Gln) + L-glutamate + ADP + phosphate + H(+)</text>
        <dbReference type="Rhea" id="RHEA:17521"/>
        <dbReference type="Rhea" id="RHEA-COMP:9681"/>
        <dbReference type="Rhea" id="RHEA-COMP:9684"/>
        <dbReference type="ChEBI" id="CHEBI:15377"/>
        <dbReference type="ChEBI" id="CHEBI:15378"/>
        <dbReference type="ChEBI" id="CHEBI:29985"/>
        <dbReference type="ChEBI" id="CHEBI:30616"/>
        <dbReference type="ChEBI" id="CHEBI:43474"/>
        <dbReference type="ChEBI" id="CHEBI:58359"/>
        <dbReference type="ChEBI" id="CHEBI:78520"/>
        <dbReference type="ChEBI" id="CHEBI:78521"/>
        <dbReference type="ChEBI" id="CHEBI:456216"/>
    </reaction>
</comment>
<comment type="similarity">
    <text evidence="6">Belongs to the GatB/GatE family. GatE subfamily.</text>
</comment>
<dbReference type="InterPro" id="IPR004414">
    <property type="entry name" value="GatE"/>
</dbReference>
<dbReference type="Gene3D" id="1.10.10.410">
    <property type="match status" value="1"/>
</dbReference>
<reference evidence="8 9" key="1">
    <citation type="journal article" date="2019" name="Nat. Microbiol.">
        <title>Wide diversity of methane and short-chain alkane metabolisms in uncultured archaea.</title>
        <authorList>
            <person name="Borrel G."/>
            <person name="Adam P.S."/>
            <person name="McKay L.J."/>
            <person name="Chen L.X."/>
            <person name="Sierra-Garcia I.N."/>
            <person name="Sieber C.M."/>
            <person name="Letourneur Q."/>
            <person name="Ghozlane A."/>
            <person name="Andersen G.L."/>
            <person name="Li W.J."/>
            <person name="Hallam S.J."/>
            <person name="Muyzer G."/>
            <person name="de Oliveira V.M."/>
            <person name="Inskeep W.P."/>
            <person name="Banfield J.F."/>
            <person name="Gribaldo S."/>
        </authorList>
    </citation>
    <scope>NUCLEOTIDE SEQUENCE [LARGE SCALE GENOMIC DNA]</scope>
    <source>
        <strain evidence="8">NM1a</strain>
    </source>
</reference>
<dbReference type="SMART" id="SM00845">
    <property type="entry name" value="GatB_Yqey"/>
    <property type="match status" value="1"/>
</dbReference>
<dbReference type="InterPro" id="IPR014746">
    <property type="entry name" value="Gln_synth/guanido_kin_cat_dom"/>
</dbReference>
<dbReference type="InterPro" id="IPR018027">
    <property type="entry name" value="Asn/Gln_amidotransferase"/>
</dbReference>
<dbReference type="InterPro" id="IPR006075">
    <property type="entry name" value="Asn/Gln-tRNA_Trfase_suB/E_cat"/>
</dbReference>
<dbReference type="NCBIfam" id="TIGR00134">
    <property type="entry name" value="gatE_arch"/>
    <property type="match status" value="1"/>
</dbReference>
<accession>A0A520KSH2</accession>
<evidence type="ECO:0000256" key="4">
    <source>
        <dbReference type="ARBA" id="ARBA00022917"/>
    </source>
</evidence>